<sequence length="227" mass="25730">MTTPSMLDIKNVIFEGNKAITEKIDRVAIMVAVLSQDMGTRADGVEEILGAHTSQQAEEERGLKLQGTKLTDLEGRSHINNLHILGLPEGMETVPVEQFLVKWLPKCMRIGTEVEMTVNRAHRTPGGRPKSRAPSTMMIAGMLPYKDKISILVAACQQGEIELHWSRISFYPDYSVEMQKRTRTLVEVKWKQWDNGWAYALLTPAQLRVDHQGKNIFSIKRKKPCNF</sequence>
<evidence type="ECO:0000313" key="1">
    <source>
        <dbReference type="EMBL" id="KAJ1177487.1"/>
    </source>
</evidence>
<dbReference type="Gene3D" id="3.30.70.1820">
    <property type="entry name" value="L1 transposable element, RRM domain"/>
    <property type="match status" value="1"/>
</dbReference>
<evidence type="ECO:0000313" key="2">
    <source>
        <dbReference type="Proteomes" id="UP001066276"/>
    </source>
</evidence>
<dbReference type="Proteomes" id="UP001066276">
    <property type="component" value="Chromosome 3_2"/>
</dbReference>
<name>A0AAV7TLK1_PLEWA</name>
<dbReference type="PANTHER" id="PTHR11505">
    <property type="entry name" value="L1 TRANSPOSABLE ELEMENT-RELATED"/>
    <property type="match status" value="1"/>
</dbReference>
<keyword evidence="2" id="KW-1185">Reference proteome</keyword>
<proteinExistence type="predicted"/>
<accession>A0AAV7TLK1</accession>
<reference evidence="1" key="1">
    <citation type="journal article" date="2022" name="bioRxiv">
        <title>Sequencing and chromosome-scale assembly of the giantPleurodeles waltlgenome.</title>
        <authorList>
            <person name="Brown T."/>
            <person name="Elewa A."/>
            <person name="Iarovenko S."/>
            <person name="Subramanian E."/>
            <person name="Araus A.J."/>
            <person name="Petzold A."/>
            <person name="Susuki M."/>
            <person name="Suzuki K.-i.T."/>
            <person name="Hayashi T."/>
            <person name="Toyoda A."/>
            <person name="Oliveira C."/>
            <person name="Osipova E."/>
            <person name="Leigh N.D."/>
            <person name="Simon A."/>
            <person name="Yun M.H."/>
        </authorList>
    </citation>
    <scope>NUCLEOTIDE SEQUENCE</scope>
    <source>
        <strain evidence="1">20211129_DDA</strain>
        <tissue evidence="1">Liver</tissue>
    </source>
</reference>
<protein>
    <submittedName>
        <fullName evidence="1">Uncharacterized protein</fullName>
    </submittedName>
</protein>
<dbReference type="InterPro" id="IPR004244">
    <property type="entry name" value="Transposase_22"/>
</dbReference>
<comment type="caution">
    <text evidence="1">The sequence shown here is derived from an EMBL/GenBank/DDBJ whole genome shotgun (WGS) entry which is preliminary data.</text>
</comment>
<dbReference type="AlphaFoldDB" id="A0AAV7TLK1"/>
<organism evidence="1 2">
    <name type="scientific">Pleurodeles waltl</name>
    <name type="common">Iberian ribbed newt</name>
    <dbReference type="NCBI Taxonomy" id="8319"/>
    <lineage>
        <taxon>Eukaryota</taxon>
        <taxon>Metazoa</taxon>
        <taxon>Chordata</taxon>
        <taxon>Craniata</taxon>
        <taxon>Vertebrata</taxon>
        <taxon>Euteleostomi</taxon>
        <taxon>Amphibia</taxon>
        <taxon>Batrachia</taxon>
        <taxon>Caudata</taxon>
        <taxon>Salamandroidea</taxon>
        <taxon>Salamandridae</taxon>
        <taxon>Pleurodelinae</taxon>
        <taxon>Pleurodeles</taxon>
    </lineage>
</organism>
<dbReference type="EMBL" id="JANPWB010000006">
    <property type="protein sequence ID" value="KAJ1177487.1"/>
    <property type="molecule type" value="Genomic_DNA"/>
</dbReference>
<gene>
    <name evidence="1" type="ORF">NDU88_002742</name>
</gene>